<dbReference type="AlphaFoldDB" id="A0A409XV57"/>
<proteinExistence type="predicted"/>
<protein>
    <recommendedName>
        <fullName evidence="1">WD-like domain-containing protein</fullName>
    </recommendedName>
</protein>
<dbReference type="Proteomes" id="UP000283269">
    <property type="component" value="Unassembled WGS sequence"/>
</dbReference>
<dbReference type="OrthoDB" id="10390527at2759"/>
<keyword evidence="3" id="KW-1185">Reference proteome</keyword>
<evidence type="ECO:0000313" key="3">
    <source>
        <dbReference type="Proteomes" id="UP000283269"/>
    </source>
</evidence>
<dbReference type="InParanoid" id="A0A409XV57"/>
<feature type="domain" description="WD-like" evidence="1">
    <location>
        <begin position="27"/>
        <end position="155"/>
    </location>
</feature>
<dbReference type="Pfam" id="PF20493">
    <property type="entry name" value="WD-like_fungi"/>
    <property type="match status" value="1"/>
</dbReference>
<comment type="caution">
    <text evidence="2">The sequence shown here is derived from an EMBL/GenBank/DDBJ whole genome shotgun (WGS) entry which is preliminary data.</text>
</comment>
<name>A0A409XV57_PSICY</name>
<gene>
    <name evidence="2" type="ORF">CVT25_011433</name>
</gene>
<evidence type="ECO:0000259" key="1">
    <source>
        <dbReference type="Pfam" id="PF20493"/>
    </source>
</evidence>
<organism evidence="2 3">
    <name type="scientific">Psilocybe cyanescens</name>
    <dbReference type="NCBI Taxonomy" id="93625"/>
    <lineage>
        <taxon>Eukaryota</taxon>
        <taxon>Fungi</taxon>
        <taxon>Dikarya</taxon>
        <taxon>Basidiomycota</taxon>
        <taxon>Agaricomycotina</taxon>
        <taxon>Agaricomycetes</taxon>
        <taxon>Agaricomycetidae</taxon>
        <taxon>Agaricales</taxon>
        <taxon>Agaricineae</taxon>
        <taxon>Strophariaceae</taxon>
        <taxon>Psilocybe</taxon>
    </lineage>
</organism>
<reference evidence="2 3" key="1">
    <citation type="journal article" date="2018" name="Evol. Lett.">
        <title>Horizontal gene cluster transfer increased hallucinogenic mushroom diversity.</title>
        <authorList>
            <person name="Reynolds H.T."/>
            <person name="Vijayakumar V."/>
            <person name="Gluck-Thaler E."/>
            <person name="Korotkin H.B."/>
            <person name="Matheny P.B."/>
            <person name="Slot J.C."/>
        </authorList>
    </citation>
    <scope>NUCLEOTIDE SEQUENCE [LARGE SCALE GENOMIC DNA]</scope>
    <source>
        <strain evidence="2 3">2631</strain>
    </source>
</reference>
<accession>A0A409XV57</accession>
<evidence type="ECO:0000313" key="2">
    <source>
        <dbReference type="EMBL" id="PPQ94618.1"/>
    </source>
</evidence>
<dbReference type="InterPro" id="IPR046925">
    <property type="entry name" value="WD-like_fungi"/>
</dbReference>
<sequence>MAVMIPAVMSVPQSNAEVISVSRNHSLVTNVLQARVDCPGNTNPNEIYCDYVNNRGSSVACDKIIHKLSNLTPDTKYTGAECDWDSYDNRCCISWNTIATKNAGIRGQELGRAAQRIREKCGAGGASTSGSHRSAWIGGWQFCTTLCLSNKPEGCY</sequence>
<dbReference type="EMBL" id="NHYD01000282">
    <property type="protein sequence ID" value="PPQ94618.1"/>
    <property type="molecule type" value="Genomic_DNA"/>
</dbReference>